<dbReference type="PANTHER" id="PTHR47163:SF2">
    <property type="entry name" value="SI:DKEY-17M8.2"/>
    <property type="match status" value="1"/>
</dbReference>
<evidence type="ECO:0000259" key="1">
    <source>
        <dbReference type="SMART" id="SM01126"/>
    </source>
</evidence>
<keyword evidence="2" id="KW-1185">Reference proteome</keyword>
<evidence type="ECO:0000313" key="3">
    <source>
        <dbReference type="WBParaSite" id="TMUE_0000001440.1"/>
    </source>
</evidence>
<dbReference type="InterPro" id="IPR053164">
    <property type="entry name" value="IS1016-like_transposase"/>
</dbReference>
<dbReference type="Proteomes" id="UP000046395">
    <property type="component" value="Unassembled WGS sequence"/>
</dbReference>
<dbReference type="InterPro" id="IPR024445">
    <property type="entry name" value="Tnp_ISXO2-like"/>
</dbReference>
<organism evidence="2 3">
    <name type="scientific">Trichuris muris</name>
    <name type="common">Mouse whipworm</name>
    <dbReference type="NCBI Taxonomy" id="70415"/>
    <lineage>
        <taxon>Eukaryota</taxon>
        <taxon>Metazoa</taxon>
        <taxon>Ecdysozoa</taxon>
        <taxon>Nematoda</taxon>
        <taxon>Enoplea</taxon>
        <taxon>Dorylaimia</taxon>
        <taxon>Trichinellida</taxon>
        <taxon>Trichuridae</taxon>
        <taxon>Trichuris</taxon>
    </lineage>
</organism>
<evidence type="ECO:0000313" key="2">
    <source>
        <dbReference type="Proteomes" id="UP000046395"/>
    </source>
</evidence>
<dbReference type="Pfam" id="PF12762">
    <property type="entry name" value="DDE_Tnp_IS1595"/>
    <property type="match status" value="1"/>
</dbReference>
<accession>A0A5S6Q2J4</accession>
<reference evidence="3" key="1">
    <citation type="submission" date="2019-12" db="UniProtKB">
        <authorList>
            <consortium name="WormBaseParasite"/>
        </authorList>
    </citation>
    <scope>IDENTIFICATION</scope>
</reference>
<dbReference type="NCBIfam" id="NF033547">
    <property type="entry name" value="transpos_IS1595"/>
    <property type="match status" value="1"/>
</dbReference>
<proteinExistence type="predicted"/>
<feature type="domain" description="ISXO2-like transposase" evidence="1">
    <location>
        <begin position="120"/>
        <end position="262"/>
    </location>
</feature>
<name>A0A5S6Q2J4_TRIMR</name>
<dbReference type="WBParaSite" id="TMUE_0000001440.1">
    <property type="protein sequence ID" value="TMUE_0000001440.1"/>
    <property type="gene ID" value="WBGene00297334"/>
</dbReference>
<protein>
    <submittedName>
        <fullName evidence="3">DDE_Tnp_IS1595 domain-containing protein</fullName>
    </submittedName>
</protein>
<dbReference type="SMART" id="SM01126">
    <property type="entry name" value="DDE_Tnp_IS1595"/>
    <property type="match status" value="1"/>
</dbReference>
<dbReference type="AlphaFoldDB" id="A0A5S6Q2J4"/>
<sequence>MGDENVVIRYLQDRGLLHSQRTCTCGYVMKLTEKERLRGRRWRCNNRVCRKQISLRSGTWFEGYKVDFCTAVKFMYSWSHGYTTIRFCCDELDMSKNTAIHWNLSMRDVAAEVLMRQPLVIGGTGLTVEVDETVYSKRKYQRGRLYPQQWVFGGICRETKECFLVRVPDRSSRTLIPLIQQYVRPGTTVITDCWRGYDSLSQVGYTHQRVNHSANFVNPVTGAHTQTIESLWAELKRGNKLRKGTDRSMVESYLCQYMWRRTLRPRENPFERIVADIATCFPLR</sequence>
<dbReference type="STRING" id="70415.A0A5S6Q2J4"/>
<dbReference type="PANTHER" id="PTHR47163">
    <property type="entry name" value="DDE_TNP_IS1595 DOMAIN-CONTAINING PROTEIN"/>
    <property type="match status" value="1"/>
</dbReference>